<accession>A0A4U9XN41</accession>
<evidence type="ECO:0000313" key="2">
    <source>
        <dbReference type="Proteomes" id="UP000304914"/>
    </source>
</evidence>
<dbReference type="AlphaFoldDB" id="A0A4U9XN41"/>
<dbReference type="EMBL" id="LR594035">
    <property type="protein sequence ID" value="VTS14118.1"/>
    <property type="molecule type" value="Genomic_DNA"/>
</dbReference>
<reference evidence="1 2" key="1">
    <citation type="submission" date="2019-05" db="EMBL/GenBank/DDBJ databases">
        <authorList>
            <consortium name="Pathogen Informatics"/>
        </authorList>
    </citation>
    <scope>NUCLEOTIDE SEQUENCE [LARGE SCALE GENOMIC DNA]</scope>
    <source>
        <strain evidence="1 2">NCTC5385</strain>
    </source>
</reference>
<proteinExistence type="predicted"/>
<name>A0A4U9XN41_9STRE</name>
<protein>
    <submittedName>
        <fullName evidence="1">Uncharacterized protein</fullName>
    </submittedName>
</protein>
<dbReference type="Proteomes" id="UP000304914">
    <property type="component" value="Chromosome"/>
</dbReference>
<sequence>MKLGNKAVTVKNNLDELVNLVCEAKVLIQRINDFELKVEVIEEKE</sequence>
<dbReference type="RefSeq" id="WP_171011222.1">
    <property type="nucleotide sequence ID" value="NZ_LR594035.1"/>
</dbReference>
<evidence type="ECO:0000313" key="1">
    <source>
        <dbReference type="EMBL" id="VTS14118.1"/>
    </source>
</evidence>
<organism evidence="1 2">
    <name type="scientific">Streptococcus pseudoporcinus</name>
    <dbReference type="NCBI Taxonomy" id="361101"/>
    <lineage>
        <taxon>Bacteria</taxon>
        <taxon>Bacillati</taxon>
        <taxon>Bacillota</taxon>
        <taxon>Bacilli</taxon>
        <taxon>Lactobacillales</taxon>
        <taxon>Streptococcaceae</taxon>
        <taxon>Streptococcus</taxon>
    </lineage>
</organism>
<gene>
    <name evidence="1" type="ORF">NCTC5385_00314</name>
</gene>